<dbReference type="AlphaFoldDB" id="A0A7Y2EC02"/>
<keyword evidence="1" id="KW-0472">Membrane</keyword>
<dbReference type="Pfam" id="PF13860">
    <property type="entry name" value="FlgD_ig"/>
    <property type="match status" value="1"/>
</dbReference>
<keyword evidence="1" id="KW-1133">Transmembrane helix</keyword>
<feature type="transmembrane region" description="Helical" evidence="1">
    <location>
        <begin position="12"/>
        <end position="29"/>
    </location>
</feature>
<evidence type="ECO:0000313" key="3">
    <source>
        <dbReference type="EMBL" id="NNF08147.1"/>
    </source>
</evidence>
<evidence type="ECO:0000256" key="1">
    <source>
        <dbReference type="SAM" id="Phobius"/>
    </source>
</evidence>
<dbReference type="SUPFAM" id="SSF51126">
    <property type="entry name" value="Pectin lyase-like"/>
    <property type="match status" value="2"/>
</dbReference>
<reference evidence="3 4" key="1">
    <citation type="submission" date="2020-03" db="EMBL/GenBank/DDBJ databases">
        <title>Metabolic flexibility allows generalist bacteria to become dominant in a frequently disturbed ecosystem.</title>
        <authorList>
            <person name="Chen Y.-J."/>
            <person name="Leung P.M."/>
            <person name="Bay S.K."/>
            <person name="Hugenholtz P."/>
            <person name="Kessler A.J."/>
            <person name="Shelley G."/>
            <person name="Waite D.W."/>
            <person name="Cook P.L."/>
            <person name="Greening C."/>
        </authorList>
    </citation>
    <scope>NUCLEOTIDE SEQUENCE [LARGE SCALE GENOMIC DNA]</scope>
    <source>
        <strain evidence="3">SS_bin_28</strain>
    </source>
</reference>
<dbReference type="InterPro" id="IPR011050">
    <property type="entry name" value="Pectin_lyase_fold/virulence"/>
</dbReference>
<dbReference type="InterPro" id="IPR006626">
    <property type="entry name" value="PbH1"/>
</dbReference>
<dbReference type="InterPro" id="IPR026444">
    <property type="entry name" value="Secre_tail"/>
</dbReference>
<dbReference type="SMART" id="SM00710">
    <property type="entry name" value="PbH1"/>
    <property type="match status" value="11"/>
</dbReference>
<feature type="domain" description="FlgD/Vpr Ig-like" evidence="2">
    <location>
        <begin position="707"/>
        <end position="772"/>
    </location>
</feature>
<protein>
    <submittedName>
        <fullName evidence="3">T9SS type A sorting domain-containing protein</fullName>
    </submittedName>
</protein>
<evidence type="ECO:0000259" key="2">
    <source>
        <dbReference type="Pfam" id="PF13860"/>
    </source>
</evidence>
<dbReference type="InterPro" id="IPR025965">
    <property type="entry name" value="FlgD/Vpr_Ig-like"/>
</dbReference>
<name>A0A7Y2EC02_UNCEI</name>
<dbReference type="InterPro" id="IPR012334">
    <property type="entry name" value="Pectin_lyas_fold"/>
</dbReference>
<proteinExistence type="predicted"/>
<accession>A0A7Y2EC02</accession>
<dbReference type="Gene3D" id="2.160.20.10">
    <property type="entry name" value="Single-stranded right-handed beta-helix, Pectin lyase-like"/>
    <property type="match status" value="2"/>
</dbReference>
<organism evidence="3 4">
    <name type="scientific">Eiseniibacteriota bacterium</name>
    <dbReference type="NCBI Taxonomy" id="2212470"/>
    <lineage>
        <taxon>Bacteria</taxon>
        <taxon>Candidatus Eiseniibacteriota</taxon>
    </lineage>
</organism>
<sequence length="785" mass="83216">MSFHRFCDNHKLVRTFLVLVATLTLSIGLKPPDGRAAIEDVPGESSTIDLAISVLAAGDTIQFSEDYFQGSFTVTKKLVIENPGGHDIDITATATVSADEVEMKGITFEKGILMEGNDLLVEDCSITGDYASVPQAGVVVEGTGLTVRGVTFDGNNYGIIGNSLISQGCSPCCFLLVDDLTVEDCVFKDVTSAIRLGCPRFGGGQGGSGTIRNSVFDNCSVVLWDTYDEANTTFENNIVVNCTDVFPDECPGTFQYNVFNGNTDDSCTLGSNNSSDDPLFCGSQEGTSEYTLRMDSPAVAGNNTWSEDIGPFGVECAFGTLARDTEVAEGVEVLVLEDVTVPSGKTLTIGSNAKFSFDEDDDSSGGNDTSENELIISGTLDVNGTSGNEVEFISAVTSPAEAEWYGLRVTAGTTNIDNAIIKNAENGLSISGGSTYIDSVSFSSNLSYDVIIQSTSVDTSEITNCTLTVFTGSGIRVASDDVLIMDNTIACADTTNFGIEIVNDASNVLHPQIIGNTIKDFTNGSGIYVPAESPNIEKNTIKDGKWGIYLTGGAAKIGDSSDNSSDNTITGNTRGIYSNCAGPGSCPTCSGFAPVVRENNISSNTTGVYVSKRGFIDLGNATQNGDNTFTNNTAYCIRNVANCDTVSAVGNWFGAHPPIVCWGGDIDVTGPLTTAPASFRDIGIERQDGPVGPLAVQALWPNPVRTSATLQFRTTEAVQEVEMQIFDVAGRLVWSDQHTTRAAGVHEFVWDGTNEQGKQVTDGIYFVRLTADGAFHQNTRLMVVR</sequence>
<gene>
    <name evidence="3" type="ORF">HKN21_15390</name>
</gene>
<comment type="caution">
    <text evidence="3">The sequence shown here is derived from an EMBL/GenBank/DDBJ whole genome shotgun (WGS) entry which is preliminary data.</text>
</comment>
<dbReference type="Gene3D" id="2.60.40.4070">
    <property type="match status" value="1"/>
</dbReference>
<dbReference type="NCBIfam" id="TIGR04183">
    <property type="entry name" value="Por_Secre_tail"/>
    <property type="match status" value="1"/>
</dbReference>
<dbReference type="Proteomes" id="UP000547674">
    <property type="component" value="Unassembled WGS sequence"/>
</dbReference>
<dbReference type="EMBL" id="JABDJR010000620">
    <property type="protein sequence ID" value="NNF08147.1"/>
    <property type="molecule type" value="Genomic_DNA"/>
</dbReference>
<keyword evidence="1" id="KW-0812">Transmembrane</keyword>
<evidence type="ECO:0000313" key="4">
    <source>
        <dbReference type="Proteomes" id="UP000547674"/>
    </source>
</evidence>